<keyword evidence="3" id="KW-0812">Transmembrane</keyword>
<evidence type="ECO:0000256" key="3">
    <source>
        <dbReference type="SAM" id="Phobius"/>
    </source>
</evidence>
<dbReference type="InterPro" id="IPR040248">
    <property type="entry name" value="RRBP1"/>
</dbReference>
<dbReference type="PANTHER" id="PTHR18939:SF4">
    <property type="entry name" value="RIBOSOME-BINDING PROTEIN 1"/>
    <property type="match status" value="1"/>
</dbReference>
<sequence length="692" mass="79447">MDISTPIIFIGIFIIACVSLFLVFKFGIKEKSYEEAVAEQRQQTNALLGVRAKPKEKKSKKSSKKPKDKSSLENDGDEIVETTNTKHVGFKEKPEILNLPKEPSPVKKEEIKEKVTKQEKKSVNLESEPIKAKKEKVKQPAPVTEKIETAAVKHIVEKKEKAVVEKIEEKKIEKTEVTPVAAPTLTVNTAKEKKKKKSEFNTLQQIKKEKLLTEAIEAQTALQTRIREIRGEVQAEKTQQNHKIKSLEELLNTKNIEVESGNNRNQTLQHQLQQLQAKFNDDLQKLVEENNGLVHQKQQLEGRLTQGQDAESMLLQLRSDLQNAQMELHRLNCDLQEVARDRQNFQVESDQVKNINKQLEETRQGLESQITILTKKEEEHKKEMSHLTTNLHQQVEENRKHEHTILQLRNEIKQLKAEKIDINNIIVQTELQTTLAQLDKTNDKNKTLLIKIEEQKAKNNDLRQKNWKVMEALNVAESRTKTVSSSPKQTSVDVLTKEIRLKEQDSQKQFIQRLFPEIEELKSISAKENWQSEFEKLITKHLESIKTVKETTKDATEENLLKMQVANYKSIIDETQQTKLEYETKLEQEKQRNDTLSKQCQQLNRVPSGDTTATIEKLNEEVNRLSELLRLEQTSKNGNLNGSPKEQNYKSTNGIAVIENSLSSSTASLASSEAFQIKKSKNKKKKKKGTGH</sequence>
<evidence type="ECO:0000256" key="1">
    <source>
        <dbReference type="SAM" id="Coils"/>
    </source>
</evidence>
<keyword evidence="3" id="KW-1133">Transmembrane helix</keyword>
<reference evidence="4" key="1">
    <citation type="submission" date="2021-12" db="EMBL/GenBank/DDBJ databases">
        <authorList>
            <person name="King R."/>
        </authorList>
    </citation>
    <scope>NUCLEOTIDE SEQUENCE</scope>
</reference>
<evidence type="ECO:0000256" key="2">
    <source>
        <dbReference type="SAM" id="MobiDB-lite"/>
    </source>
</evidence>
<feature type="coiled-coil region" evidence="1">
    <location>
        <begin position="572"/>
        <end position="635"/>
    </location>
</feature>
<feature type="compositionally biased region" description="Basic residues" evidence="2">
    <location>
        <begin position="678"/>
        <end position="692"/>
    </location>
</feature>
<evidence type="ECO:0000313" key="4">
    <source>
        <dbReference type="EMBL" id="CAH0551247.1"/>
    </source>
</evidence>
<accession>A0A9P0AYK3</accession>
<keyword evidence="5" id="KW-1185">Reference proteome</keyword>
<evidence type="ECO:0000313" key="5">
    <source>
        <dbReference type="Proteomes" id="UP001154078"/>
    </source>
</evidence>
<dbReference type="EMBL" id="OV121133">
    <property type="protein sequence ID" value="CAH0551247.1"/>
    <property type="molecule type" value="Genomic_DNA"/>
</dbReference>
<feature type="compositionally biased region" description="Basic and acidic residues" evidence="2">
    <location>
        <begin position="104"/>
        <end position="115"/>
    </location>
</feature>
<protein>
    <recommendedName>
        <fullName evidence="6">Kinectin</fullName>
    </recommendedName>
</protein>
<dbReference type="OrthoDB" id="5875463at2759"/>
<dbReference type="Proteomes" id="UP001154078">
    <property type="component" value="Chromosome 2"/>
</dbReference>
<feature type="region of interest" description="Disordered" evidence="2">
    <location>
        <begin position="45"/>
        <end position="115"/>
    </location>
</feature>
<feature type="coiled-coil region" evidence="1">
    <location>
        <begin position="244"/>
        <end position="465"/>
    </location>
</feature>
<keyword evidence="1" id="KW-0175">Coiled coil</keyword>
<proteinExistence type="predicted"/>
<dbReference type="AlphaFoldDB" id="A0A9P0AYK3"/>
<dbReference type="GO" id="GO:0005789">
    <property type="term" value="C:endoplasmic reticulum membrane"/>
    <property type="evidence" value="ECO:0007669"/>
    <property type="project" value="TreeGrafter"/>
</dbReference>
<evidence type="ECO:0008006" key="6">
    <source>
        <dbReference type="Google" id="ProtNLM"/>
    </source>
</evidence>
<keyword evidence="3" id="KW-0472">Membrane</keyword>
<dbReference type="PANTHER" id="PTHR18939">
    <property type="entry name" value="RIBOSOME BINDING PROTEIN-1"/>
    <property type="match status" value="1"/>
</dbReference>
<feature type="compositionally biased region" description="Basic residues" evidence="2">
    <location>
        <begin position="52"/>
        <end position="67"/>
    </location>
</feature>
<gene>
    <name evidence="4" type="ORF">MELIAE_LOCUS3895</name>
</gene>
<feature type="transmembrane region" description="Helical" evidence="3">
    <location>
        <begin position="6"/>
        <end position="24"/>
    </location>
</feature>
<feature type="region of interest" description="Disordered" evidence="2">
    <location>
        <begin position="669"/>
        <end position="692"/>
    </location>
</feature>
<organism evidence="4 5">
    <name type="scientific">Brassicogethes aeneus</name>
    <name type="common">Rape pollen beetle</name>
    <name type="synonym">Meligethes aeneus</name>
    <dbReference type="NCBI Taxonomy" id="1431903"/>
    <lineage>
        <taxon>Eukaryota</taxon>
        <taxon>Metazoa</taxon>
        <taxon>Ecdysozoa</taxon>
        <taxon>Arthropoda</taxon>
        <taxon>Hexapoda</taxon>
        <taxon>Insecta</taxon>
        <taxon>Pterygota</taxon>
        <taxon>Neoptera</taxon>
        <taxon>Endopterygota</taxon>
        <taxon>Coleoptera</taxon>
        <taxon>Polyphaga</taxon>
        <taxon>Cucujiformia</taxon>
        <taxon>Nitidulidae</taxon>
        <taxon>Meligethinae</taxon>
        <taxon>Brassicogethes</taxon>
    </lineage>
</organism>
<name>A0A9P0AYK3_BRAAE</name>